<reference evidence="1 2" key="1">
    <citation type="submission" date="2016-11" db="EMBL/GenBank/DDBJ databases">
        <title>The macronuclear genome of Stentor coeruleus: a giant cell with tiny introns.</title>
        <authorList>
            <person name="Slabodnick M."/>
            <person name="Ruby J.G."/>
            <person name="Reiff S.B."/>
            <person name="Swart E.C."/>
            <person name="Gosai S."/>
            <person name="Prabakaran S."/>
            <person name="Witkowska E."/>
            <person name="Larue G.E."/>
            <person name="Fisher S."/>
            <person name="Freeman R.M."/>
            <person name="Gunawardena J."/>
            <person name="Chu W."/>
            <person name="Stover N.A."/>
            <person name="Gregory B.D."/>
            <person name="Nowacki M."/>
            <person name="Derisi J."/>
            <person name="Roy S.W."/>
            <person name="Marshall W.F."/>
            <person name="Sood P."/>
        </authorList>
    </citation>
    <scope>NUCLEOTIDE SEQUENCE [LARGE SCALE GENOMIC DNA]</scope>
    <source>
        <strain evidence="1">WM001</strain>
    </source>
</reference>
<dbReference type="AlphaFoldDB" id="A0A1R2CGN7"/>
<keyword evidence="2" id="KW-1185">Reference proteome</keyword>
<dbReference type="EMBL" id="MPUH01000158">
    <property type="protein sequence ID" value="OMJ88164.1"/>
    <property type="molecule type" value="Genomic_DNA"/>
</dbReference>
<protein>
    <submittedName>
        <fullName evidence="1">Uncharacterized protein</fullName>
    </submittedName>
</protein>
<organism evidence="1 2">
    <name type="scientific">Stentor coeruleus</name>
    <dbReference type="NCBI Taxonomy" id="5963"/>
    <lineage>
        <taxon>Eukaryota</taxon>
        <taxon>Sar</taxon>
        <taxon>Alveolata</taxon>
        <taxon>Ciliophora</taxon>
        <taxon>Postciliodesmatophora</taxon>
        <taxon>Heterotrichea</taxon>
        <taxon>Heterotrichida</taxon>
        <taxon>Stentoridae</taxon>
        <taxon>Stentor</taxon>
    </lineage>
</organism>
<accession>A0A1R2CGN7</accession>
<evidence type="ECO:0000313" key="2">
    <source>
        <dbReference type="Proteomes" id="UP000187209"/>
    </source>
</evidence>
<comment type="caution">
    <text evidence="1">The sequence shown here is derived from an EMBL/GenBank/DDBJ whole genome shotgun (WGS) entry which is preliminary data.</text>
</comment>
<evidence type="ECO:0000313" key="1">
    <source>
        <dbReference type="EMBL" id="OMJ88164.1"/>
    </source>
</evidence>
<name>A0A1R2CGN7_9CILI</name>
<sequence>MLDQLNSIKSSLKSKLKSSSCIFLRFFYWKKTTISSKPETYEAIHLSCWGKPKNFGAFIFSLTEEEVQIGIRNEYFPPSGSRCPSISVIDSQTGLTKKLKFPQNDEITSIIVFCNSFSRYSSFYTIRKLAESHPEWEGLIKIFLICVGLSGIYNTNASSQSRFSFIEEYFAIDAVSRQNYTATLDEEARKQINYAIVRHGIIQYVGKFNYQKIENDIKTFLQKQIPQLNLKIPPAKLTCWDEYEGILQKINEKYWEVFDLYPSLSLTTICIKYKYSDKGTEGFQTCKVECYSKIYQKYENLVRSLFESINRYFKVKKIEVNVIKRTSINRERNCTSCRKVLEDDEVQYVAISIKPKISYCQDCQLFCLENANPSLSVLYKITPDSLNLDEIIIDSYKNSGMNKLSLTLDGYNCSLCKKLFSLLMGGFFYRCAHCTEFISCPKCYNKLDQPQDESVELFIKEKGHLKSHVFKIAYKSFNI</sequence>
<gene>
    <name evidence="1" type="ORF">SteCoe_9983</name>
</gene>
<dbReference type="Proteomes" id="UP000187209">
    <property type="component" value="Unassembled WGS sequence"/>
</dbReference>
<proteinExistence type="predicted"/>
<dbReference type="SUPFAM" id="SSF57850">
    <property type="entry name" value="RING/U-box"/>
    <property type="match status" value="1"/>
</dbReference>